<dbReference type="EMBL" id="AMGY01000002">
    <property type="protein sequence ID" value="EXJ89330.1"/>
    <property type="molecule type" value="Genomic_DNA"/>
</dbReference>
<feature type="compositionally biased region" description="Polar residues" evidence="3">
    <location>
        <begin position="1451"/>
        <end position="1461"/>
    </location>
</feature>
<feature type="region of interest" description="Disordered" evidence="3">
    <location>
        <begin position="1143"/>
        <end position="1162"/>
    </location>
</feature>
<dbReference type="OrthoDB" id="2123378at2759"/>
<feature type="compositionally biased region" description="Polar residues" evidence="3">
    <location>
        <begin position="489"/>
        <end position="500"/>
    </location>
</feature>
<dbReference type="RefSeq" id="XP_007730727.1">
    <property type="nucleotide sequence ID" value="XM_007732537.1"/>
</dbReference>
<dbReference type="InterPro" id="IPR052007">
    <property type="entry name" value="Bud4"/>
</dbReference>
<dbReference type="Proteomes" id="UP000019478">
    <property type="component" value="Unassembled WGS sequence"/>
</dbReference>
<name>W9YI55_9EURO</name>
<feature type="region of interest" description="Disordered" evidence="3">
    <location>
        <begin position="857"/>
        <end position="883"/>
    </location>
</feature>
<dbReference type="FunFam" id="2.30.29.30:FF:000311">
    <property type="entry name" value="GTP binding protein (Bud4)"/>
    <property type="match status" value="1"/>
</dbReference>
<comment type="caution">
    <text evidence="5">The sequence shown here is derived from an EMBL/GenBank/DDBJ whole genome shotgun (WGS) entry which is preliminary data.</text>
</comment>
<accession>W9YI55</accession>
<feature type="compositionally biased region" description="Basic and acidic residues" evidence="3">
    <location>
        <begin position="987"/>
        <end position="998"/>
    </location>
</feature>
<evidence type="ECO:0000313" key="6">
    <source>
        <dbReference type="Proteomes" id="UP000019478"/>
    </source>
</evidence>
<dbReference type="Gene3D" id="2.30.29.30">
    <property type="entry name" value="Pleckstrin-homology domain (PH domain)/Phosphotyrosine-binding domain (PTB)"/>
    <property type="match status" value="1"/>
</dbReference>
<dbReference type="InterPro" id="IPR011993">
    <property type="entry name" value="PH-like_dom_sf"/>
</dbReference>
<feature type="compositionally biased region" description="Polar residues" evidence="3">
    <location>
        <begin position="183"/>
        <end position="198"/>
    </location>
</feature>
<proteinExistence type="predicted"/>
<feature type="region of interest" description="Disordered" evidence="3">
    <location>
        <begin position="1422"/>
        <end position="1478"/>
    </location>
</feature>
<feature type="compositionally biased region" description="Low complexity" evidence="3">
    <location>
        <begin position="199"/>
        <end position="209"/>
    </location>
</feature>
<feature type="region of interest" description="Disordered" evidence="3">
    <location>
        <begin position="1110"/>
        <end position="1135"/>
    </location>
</feature>
<feature type="compositionally biased region" description="Polar residues" evidence="3">
    <location>
        <begin position="53"/>
        <end position="68"/>
    </location>
</feature>
<dbReference type="eggNOG" id="ENOG502REBM">
    <property type="taxonomic scope" value="Eukaryota"/>
</dbReference>
<dbReference type="SUPFAM" id="SSF50729">
    <property type="entry name" value="PH domain-like"/>
    <property type="match status" value="1"/>
</dbReference>
<evidence type="ECO:0000256" key="2">
    <source>
        <dbReference type="ARBA" id="ARBA00023306"/>
    </source>
</evidence>
<dbReference type="GO" id="GO:0051301">
    <property type="term" value="P:cell division"/>
    <property type="evidence" value="ECO:0007669"/>
    <property type="project" value="UniProtKB-KW"/>
</dbReference>
<gene>
    <name evidence="5" type="ORF">A1O3_02397</name>
</gene>
<dbReference type="PANTHER" id="PTHR36100">
    <property type="entry name" value="BUD SITE SELECTION PROTEIN 4"/>
    <property type="match status" value="1"/>
</dbReference>
<evidence type="ECO:0000256" key="3">
    <source>
        <dbReference type="SAM" id="MobiDB-lite"/>
    </source>
</evidence>
<dbReference type="GO" id="GO:0005525">
    <property type="term" value="F:GTP binding"/>
    <property type="evidence" value="ECO:0007669"/>
    <property type="project" value="TreeGrafter"/>
</dbReference>
<dbReference type="STRING" id="1182542.W9YI55"/>
<dbReference type="Pfam" id="PF00169">
    <property type="entry name" value="PH"/>
    <property type="match status" value="1"/>
</dbReference>
<evidence type="ECO:0000259" key="4">
    <source>
        <dbReference type="PROSITE" id="PS50003"/>
    </source>
</evidence>
<feature type="region of interest" description="Disordered" evidence="3">
    <location>
        <begin position="1"/>
        <end position="327"/>
    </location>
</feature>
<feature type="region of interest" description="Disordered" evidence="3">
    <location>
        <begin position="955"/>
        <end position="1013"/>
    </location>
</feature>
<feature type="compositionally biased region" description="Acidic residues" evidence="3">
    <location>
        <begin position="284"/>
        <end position="293"/>
    </location>
</feature>
<reference evidence="5 6" key="1">
    <citation type="submission" date="2013-03" db="EMBL/GenBank/DDBJ databases">
        <title>The Genome Sequence of Capronia epimyces CBS 606.96.</title>
        <authorList>
            <consortium name="The Broad Institute Genomics Platform"/>
            <person name="Cuomo C."/>
            <person name="de Hoog S."/>
            <person name="Gorbushina A."/>
            <person name="Walker B."/>
            <person name="Young S.K."/>
            <person name="Zeng Q."/>
            <person name="Gargeya S."/>
            <person name="Fitzgerald M."/>
            <person name="Haas B."/>
            <person name="Abouelleil A."/>
            <person name="Allen A.W."/>
            <person name="Alvarado L."/>
            <person name="Arachchi H.M."/>
            <person name="Berlin A.M."/>
            <person name="Chapman S.B."/>
            <person name="Gainer-Dewar J."/>
            <person name="Goldberg J."/>
            <person name="Griggs A."/>
            <person name="Gujja S."/>
            <person name="Hansen M."/>
            <person name="Howarth C."/>
            <person name="Imamovic A."/>
            <person name="Ireland A."/>
            <person name="Larimer J."/>
            <person name="McCowan C."/>
            <person name="Murphy C."/>
            <person name="Pearson M."/>
            <person name="Poon T.W."/>
            <person name="Priest M."/>
            <person name="Roberts A."/>
            <person name="Saif S."/>
            <person name="Shea T."/>
            <person name="Sisk P."/>
            <person name="Sykes S."/>
            <person name="Wortman J."/>
            <person name="Nusbaum C."/>
            <person name="Birren B."/>
        </authorList>
    </citation>
    <scope>NUCLEOTIDE SEQUENCE [LARGE SCALE GENOMIC DNA]</scope>
    <source>
        <strain evidence="5 6">CBS 606.96</strain>
    </source>
</reference>
<dbReference type="SMART" id="SM00233">
    <property type="entry name" value="PH"/>
    <property type="match status" value="1"/>
</dbReference>
<feature type="domain" description="PH" evidence="4">
    <location>
        <begin position="1279"/>
        <end position="1400"/>
    </location>
</feature>
<feature type="compositionally biased region" description="Basic and acidic residues" evidence="3">
    <location>
        <begin position="730"/>
        <end position="740"/>
    </location>
</feature>
<dbReference type="HOGENOM" id="CLU_002541_1_0_1"/>
<dbReference type="PROSITE" id="PS50003">
    <property type="entry name" value="PH_DOMAIN"/>
    <property type="match status" value="1"/>
</dbReference>
<organism evidence="5 6">
    <name type="scientific">Capronia epimyces CBS 606.96</name>
    <dbReference type="NCBI Taxonomy" id="1182542"/>
    <lineage>
        <taxon>Eukaryota</taxon>
        <taxon>Fungi</taxon>
        <taxon>Dikarya</taxon>
        <taxon>Ascomycota</taxon>
        <taxon>Pezizomycotina</taxon>
        <taxon>Eurotiomycetes</taxon>
        <taxon>Chaetothyriomycetidae</taxon>
        <taxon>Chaetothyriales</taxon>
        <taxon>Herpotrichiellaceae</taxon>
        <taxon>Capronia</taxon>
    </lineage>
</organism>
<feature type="compositionally biased region" description="Polar residues" evidence="3">
    <location>
        <begin position="958"/>
        <end position="974"/>
    </location>
</feature>
<feature type="compositionally biased region" description="Polar residues" evidence="3">
    <location>
        <begin position="741"/>
        <end position="761"/>
    </location>
</feature>
<protein>
    <recommendedName>
        <fullName evidence="4">PH domain-containing protein</fullName>
    </recommendedName>
</protein>
<dbReference type="CDD" id="cd13278">
    <property type="entry name" value="PH_Bud4"/>
    <property type="match status" value="1"/>
</dbReference>
<feature type="compositionally biased region" description="Polar residues" evidence="3">
    <location>
        <begin position="112"/>
        <end position="126"/>
    </location>
</feature>
<keyword evidence="2" id="KW-0131">Cell cycle</keyword>
<feature type="region of interest" description="Disordered" evidence="3">
    <location>
        <begin position="718"/>
        <end position="770"/>
    </location>
</feature>
<feature type="compositionally biased region" description="Polar residues" evidence="3">
    <location>
        <begin position="612"/>
        <end position="624"/>
    </location>
</feature>
<feature type="compositionally biased region" description="Polar residues" evidence="3">
    <location>
        <begin position="141"/>
        <end position="150"/>
    </location>
</feature>
<keyword evidence="1" id="KW-0132">Cell division</keyword>
<evidence type="ECO:0000313" key="5">
    <source>
        <dbReference type="EMBL" id="EXJ89330.1"/>
    </source>
</evidence>
<evidence type="ECO:0000256" key="1">
    <source>
        <dbReference type="ARBA" id="ARBA00022618"/>
    </source>
</evidence>
<dbReference type="InterPro" id="IPR001849">
    <property type="entry name" value="PH_domain"/>
</dbReference>
<keyword evidence="6" id="KW-1185">Reference proteome</keyword>
<feature type="compositionally biased region" description="Polar residues" evidence="3">
    <location>
        <begin position="568"/>
        <end position="589"/>
    </location>
</feature>
<feature type="compositionally biased region" description="Basic and acidic residues" evidence="3">
    <location>
        <begin position="508"/>
        <end position="527"/>
    </location>
</feature>
<sequence length="1478" mass="162974">MASEVPPLRIQKGSNGTSPSKLPRVTNRPLSELSPMAIRRNSPSFPQAKILATETSPAGSSPFSNTSPLLFWQGRDPNSPAREIRNGFESPPPASSPKKRSSIENLKRASRVKNSSMFAIEQSNRYDPTRPAILDGRPHSMQFSRQQSPFRSPDVIRKENVPPTIRNSSPVHAHSKPEHPETTAVTNSVTPLSPSRFNSSPTKSSLSKKTGAKFRRSGFDPETGIWEDEDDIQGRVLPEGRGLHRHHKSVTFDQAPPQVNEYEMTTPAPSESCASGSREGSYESTEDDEEEEANLERGSSVDHDDSFDASLEDTAKTPVVLPEEWRFMSPETANTNLACHEEDVFQEDCGSPAPTAKPGAVSYRPHQTSAGSVDSDGQARPLPPLPPSGAHRHSRSENLSGAFERMSMAHRSLPTPPMAAGISKADIQKMGTSSNLSSEDRLRLMALQEQERERRMRRMESKESSPVREASVEEHSNDHGEPGPEIYDSGNSTPQLSRASILSGLRGTDSRENSEDAPEASRRRDQSSFDPDVPIPSLEDPTQPRIKEEDLEDRDLYSITDMYLGGNVSESESSANQDDDQTSQYSQASLAAVPPPTLYEGQDTPKAESPVREQTSQSLSSEQRMSLPEFPDFGKHSSFDMGFGPYLTTKQQEKAQPAAMNPPATDLPDLAALRQSIQHSYTPDIQTKRPQSPLRLELENAAPGTPESVVRHPTATSGFISNLDANAANKETDSEADSERSVSPSDTGSVVVNGKETSPVSPISAEFDDKPESLMPAFAESAGSAEKEAHGQSMTVEKKRVSSLVPLDIPYDQLDDSLGLGLEKEFDRVVEAQKVEFELSLRRLYYPFNGRFPSSEIPDTKGSKAANPFENIPVLPKPRGARALPGRDGSIALAESADRDSFANRSGQLQRGYVMRQNTKIVVASERITQEEDCRSPGLPSEGGENMLAVPLLKPNKVQPSPRKTSQPTWSTEPWNGKIRRKSIRVGGERAASKRKPVESAVPPLPGQASNVQESLDAVAEDELGEEEDWEDGAERGRLFVKVIGVKDLQMPFPQHERTYFALTLDNGLHCVTTTWLNLARSAPIGQEFELVVLNDLEFQLTLQMKLEEPKVERPLSPSKPPPSPKKQGAFGRLFGSPRKRKELETRAHQEAQTGRRPVTPPSAYELVQGLVAKDGSFARAYVALSEHEKQAYGRPYVVDITCFNEWALEEVYVGSSRSKKGVTQLQRRPPYEIGKLELQLLYVPKPRGAKDEDMPKSMNGAIRAIREAEERMQQQATIKSFEGYLSQQGGDCPYWRRRFFRLAGTKLTAFHETTLQPRATINLAKASRLIDDKSSLTQKETSTKGGGRRKSGFAEEEEGYMFVEEGFRIRFANGEVIDFYADSTADKDEWMKALSQVVGTNPTGSSAPVKGWAEMVLKREKKMKAEASSPSHLPRPSGGHLRTETYHAGTGTSQANSPVKSKSGHEAYHRKTRSMHA</sequence>
<feature type="region of interest" description="Disordered" evidence="3">
    <location>
        <begin position="345"/>
        <end position="631"/>
    </location>
</feature>
<dbReference type="PANTHER" id="PTHR36100:SF1">
    <property type="entry name" value="BUD SITE SELECTION PROTEIN 4"/>
    <property type="match status" value="1"/>
</dbReference>
<feature type="compositionally biased region" description="Basic and acidic residues" evidence="3">
    <location>
        <begin position="438"/>
        <end position="482"/>
    </location>
</feature>
<dbReference type="GeneID" id="19166527"/>